<dbReference type="EMBL" id="LR214972">
    <property type="protein sequence ID" value="VEU63332.1"/>
    <property type="molecule type" value="Genomic_DNA"/>
</dbReference>
<evidence type="ECO:0000313" key="2">
    <source>
        <dbReference type="EMBL" id="VEU63332.1"/>
    </source>
</evidence>
<protein>
    <recommendedName>
        <fullName evidence="4">Lipoprotein</fullName>
    </recommendedName>
</protein>
<dbReference type="Proteomes" id="UP000289952">
    <property type="component" value="Chromosome"/>
</dbReference>
<keyword evidence="1" id="KW-0732">Signal</keyword>
<accession>A0A449AEC1</accession>
<evidence type="ECO:0000256" key="1">
    <source>
        <dbReference type="SAM" id="SignalP"/>
    </source>
</evidence>
<evidence type="ECO:0008006" key="4">
    <source>
        <dbReference type="Google" id="ProtNLM"/>
    </source>
</evidence>
<evidence type="ECO:0000313" key="3">
    <source>
        <dbReference type="Proteomes" id="UP000289952"/>
    </source>
</evidence>
<feature type="signal peptide" evidence="1">
    <location>
        <begin position="1"/>
        <end position="28"/>
    </location>
</feature>
<reference evidence="2 3" key="1">
    <citation type="submission" date="2019-01" db="EMBL/GenBank/DDBJ databases">
        <authorList>
            <consortium name="Pathogen Informatics"/>
        </authorList>
    </citation>
    <scope>NUCLEOTIDE SEQUENCE [LARGE SCALE GENOMIC DNA]</scope>
    <source>
        <strain evidence="2 3">NCTC10118</strain>
    </source>
</reference>
<dbReference type="PROSITE" id="PS51257">
    <property type="entry name" value="PROKAR_LIPOPROTEIN"/>
    <property type="match status" value="1"/>
</dbReference>
<feature type="chain" id="PRO_5019464339" description="Lipoprotein" evidence="1">
    <location>
        <begin position="29"/>
        <end position="67"/>
    </location>
</feature>
<organism evidence="2 3">
    <name type="scientific">Mycoplasmopsis bovirhinis</name>
    <dbReference type="NCBI Taxonomy" id="29553"/>
    <lineage>
        <taxon>Bacteria</taxon>
        <taxon>Bacillati</taxon>
        <taxon>Mycoplasmatota</taxon>
        <taxon>Mycoplasmoidales</taxon>
        <taxon>Metamycoplasmataceae</taxon>
        <taxon>Mycoplasmopsis</taxon>
    </lineage>
</organism>
<proteinExistence type="predicted"/>
<dbReference type="AlphaFoldDB" id="A0A449AEC1"/>
<gene>
    <name evidence="2" type="ORF">NCTC10118_00413</name>
</gene>
<name>A0A449AEC1_9BACT</name>
<sequence>MNSKFKKVFYTLSSFIITLLPLIITSCASKVNDPYRNLINYPYFYKPKENNDDDAYQSYYSEVLFAD</sequence>
<keyword evidence="3" id="KW-1185">Reference proteome</keyword>